<dbReference type="Gene3D" id="3.40.50.410">
    <property type="entry name" value="von Willebrand factor, type A domain"/>
    <property type="match status" value="1"/>
</dbReference>
<gene>
    <name evidence="4" type="ORF">FB474_1605</name>
</gene>
<dbReference type="OrthoDB" id="5621159at2"/>
<evidence type="ECO:0000256" key="1">
    <source>
        <dbReference type="SAM" id="MobiDB-lite"/>
    </source>
</evidence>
<dbReference type="InterPro" id="IPR036465">
    <property type="entry name" value="vWFA_dom_sf"/>
</dbReference>
<dbReference type="SUPFAM" id="SSF53300">
    <property type="entry name" value="vWA-like"/>
    <property type="match status" value="1"/>
</dbReference>
<feature type="domain" description="VWFA" evidence="3">
    <location>
        <begin position="371"/>
        <end position="567"/>
    </location>
</feature>
<proteinExistence type="predicted"/>
<protein>
    <submittedName>
        <fullName evidence="4">von Willebrand factor type A domain-containing protein</fullName>
    </submittedName>
</protein>
<dbReference type="SUPFAM" id="SSF53850">
    <property type="entry name" value="Periplasmic binding protein-like II"/>
    <property type="match status" value="1"/>
</dbReference>
<feature type="compositionally biased region" description="Basic residues" evidence="1">
    <location>
        <begin position="18"/>
        <end position="27"/>
    </location>
</feature>
<organism evidence="4 5">
    <name type="scientific">Oryzihumus leptocrescens</name>
    <dbReference type="NCBI Taxonomy" id="297536"/>
    <lineage>
        <taxon>Bacteria</taxon>
        <taxon>Bacillati</taxon>
        <taxon>Actinomycetota</taxon>
        <taxon>Actinomycetes</taxon>
        <taxon>Micrococcales</taxon>
        <taxon>Intrasporangiaceae</taxon>
        <taxon>Oryzihumus</taxon>
    </lineage>
</organism>
<keyword evidence="2" id="KW-0812">Transmembrane</keyword>
<dbReference type="EMBL" id="VFOQ01000001">
    <property type="protein sequence ID" value="TQL60222.1"/>
    <property type="molecule type" value="Genomic_DNA"/>
</dbReference>
<sequence>MSRTQGAPSRRPTGSTRAARRRERQRSSRRVKLVAGVIPVVFVAAGLSIVVATGGVGAALNTAALTCLEPTRVRVSTTEDFLPVLRKVATRVQADTNNAISCTTYDISAVPPAVAVSQIAGDGDERPDAWVPDSSVWVQRVNAQLGGDAPPRPVTVAQSPLVIAVPQERAARYAGARVPSWEDLLGGSAPVRWSNPADSTTAMMALTTARKALGSSPAMQEDVGGAMIRLSRTAADSTDELFSEASANKAAAPMFPASEQQVVQYDLQHADALLVPVVPTPSTGRLDYPFVTLATQQDAVGKAVRSLRNALTSEAGHRAVRAAGFRTMEGTGGPTPTPGVPSPAVRLLPDPSLKEVDAALSTWTTVSKEMRMIAVIDVSGSMTARSDGASRISIAQGATDTALRIFPPRSQVGLWAFATDKDGPGKDWKELVPPGELSAPSTTGTQRDALLRANAGIDALVGGDTGLYDTVLAAYQRVKEGYDPTRVNSVVILTDGQNDDPSGLTLDQLLAKLNELSDPAQPIPVITVGMGPSADASVLEKISRATGGRSYIARRPSDIKTVFVEALLQRSCRPSC</sequence>
<accession>A0A542ZIP6</accession>
<dbReference type="PROSITE" id="PS50234">
    <property type="entry name" value="VWFA"/>
    <property type="match status" value="1"/>
</dbReference>
<evidence type="ECO:0000313" key="5">
    <source>
        <dbReference type="Proteomes" id="UP000319514"/>
    </source>
</evidence>
<feature type="compositionally biased region" description="Polar residues" evidence="1">
    <location>
        <begin position="1"/>
        <end position="16"/>
    </location>
</feature>
<evidence type="ECO:0000259" key="3">
    <source>
        <dbReference type="PROSITE" id="PS50234"/>
    </source>
</evidence>
<dbReference type="SMART" id="SM00327">
    <property type="entry name" value="VWA"/>
    <property type="match status" value="1"/>
</dbReference>
<name>A0A542ZIP6_9MICO</name>
<keyword evidence="5" id="KW-1185">Reference proteome</keyword>
<dbReference type="AlphaFoldDB" id="A0A542ZIP6"/>
<evidence type="ECO:0000313" key="4">
    <source>
        <dbReference type="EMBL" id="TQL60222.1"/>
    </source>
</evidence>
<dbReference type="Proteomes" id="UP000319514">
    <property type="component" value="Unassembled WGS sequence"/>
</dbReference>
<feature type="region of interest" description="Disordered" evidence="1">
    <location>
        <begin position="1"/>
        <end position="27"/>
    </location>
</feature>
<feature type="transmembrane region" description="Helical" evidence="2">
    <location>
        <begin position="31"/>
        <end position="60"/>
    </location>
</feature>
<evidence type="ECO:0000256" key="2">
    <source>
        <dbReference type="SAM" id="Phobius"/>
    </source>
</evidence>
<comment type="caution">
    <text evidence="4">The sequence shown here is derived from an EMBL/GenBank/DDBJ whole genome shotgun (WGS) entry which is preliminary data.</text>
</comment>
<reference evidence="4 5" key="1">
    <citation type="submission" date="2019-06" db="EMBL/GenBank/DDBJ databases">
        <title>Sequencing the genomes of 1000 actinobacteria strains.</title>
        <authorList>
            <person name="Klenk H.-P."/>
        </authorList>
    </citation>
    <scope>NUCLEOTIDE SEQUENCE [LARGE SCALE GENOMIC DNA]</scope>
    <source>
        <strain evidence="4 5">DSM 18082</strain>
    </source>
</reference>
<keyword evidence="2" id="KW-0472">Membrane</keyword>
<dbReference type="Pfam" id="PF13531">
    <property type="entry name" value="SBP_bac_11"/>
    <property type="match status" value="1"/>
</dbReference>
<dbReference type="InterPro" id="IPR002035">
    <property type="entry name" value="VWF_A"/>
</dbReference>
<keyword evidence="2" id="KW-1133">Transmembrane helix</keyword>
<dbReference type="Pfam" id="PF13519">
    <property type="entry name" value="VWA_2"/>
    <property type="match status" value="1"/>
</dbReference>